<dbReference type="EMBL" id="JRQD01000004">
    <property type="protein sequence ID" value="KGM06691.1"/>
    <property type="molecule type" value="Genomic_DNA"/>
</dbReference>
<dbReference type="InterPro" id="IPR023393">
    <property type="entry name" value="START-like_dom_sf"/>
</dbReference>
<dbReference type="PANTHER" id="PTHR39332">
    <property type="entry name" value="BLL4707 PROTEIN"/>
    <property type="match status" value="1"/>
</dbReference>
<reference evidence="2 3" key="1">
    <citation type="submission" date="2014-09" db="EMBL/GenBank/DDBJ databases">
        <authorList>
            <person name="Grob C."/>
            <person name="Taubert M."/>
            <person name="Howat A.M."/>
            <person name="Burns O.J."/>
            <person name="Dixon J.L."/>
            <person name="Chen Y."/>
            <person name="Murrell J.C."/>
        </authorList>
    </citation>
    <scope>NUCLEOTIDE SEQUENCE [LARGE SCALE GENOMIC DNA]</scope>
    <source>
        <strain evidence="2">L4</strain>
    </source>
</reference>
<dbReference type="Gene3D" id="3.30.530.20">
    <property type="match status" value="1"/>
</dbReference>
<feature type="signal peptide" evidence="1">
    <location>
        <begin position="1"/>
        <end position="19"/>
    </location>
</feature>
<organism evidence="2 3">
    <name type="scientific">Methylophaga thiooxydans</name>
    <dbReference type="NCBI Taxonomy" id="392484"/>
    <lineage>
        <taxon>Bacteria</taxon>
        <taxon>Pseudomonadati</taxon>
        <taxon>Pseudomonadota</taxon>
        <taxon>Gammaproteobacteria</taxon>
        <taxon>Thiotrichales</taxon>
        <taxon>Piscirickettsiaceae</taxon>
        <taxon>Methylophaga</taxon>
    </lineage>
</organism>
<evidence type="ECO:0000313" key="3">
    <source>
        <dbReference type="Proteomes" id="UP000029999"/>
    </source>
</evidence>
<dbReference type="Pfam" id="PF10604">
    <property type="entry name" value="Polyketide_cyc2"/>
    <property type="match status" value="1"/>
</dbReference>
<dbReference type="PANTHER" id="PTHR39332:SF7">
    <property type="entry name" value="SRPBCC FAMILY PROTEIN"/>
    <property type="match status" value="1"/>
</dbReference>
<protein>
    <submittedName>
        <fullName evidence="2">MxaD protein</fullName>
    </submittedName>
</protein>
<proteinExistence type="predicted"/>
<sequence>MKQLLKGVLLSLALLPALAYSHGAPRLKVEESIVINAEPAVVWNAVKNFDSAHTWLPPVEATDATGNDKGATRTLTLKGGATVSEKLKKFDEEKMSYMYQITDISKAGEVDDHGEMHEVPAFPVSKYKAWVSVEATDGGSKVTWLAKFFRAYHGSHEPPAELGDDAAKNAVTGLFTVSLENLKNMLEK</sequence>
<keyword evidence="1" id="KW-0732">Signal</keyword>
<feature type="chain" id="PRO_5001959516" evidence="1">
    <location>
        <begin position="20"/>
        <end position="188"/>
    </location>
</feature>
<dbReference type="InterPro" id="IPR019587">
    <property type="entry name" value="Polyketide_cyclase/dehydratase"/>
</dbReference>
<dbReference type="AlphaFoldDB" id="A0A0A0BFI4"/>
<dbReference type="Proteomes" id="UP000029999">
    <property type="component" value="Unassembled WGS sequence"/>
</dbReference>
<dbReference type="STRING" id="392484.LP43_1915"/>
<dbReference type="RefSeq" id="WP_008291883.1">
    <property type="nucleotide sequence ID" value="NZ_JADFAB010000002.1"/>
</dbReference>
<dbReference type="CDD" id="cd07821">
    <property type="entry name" value="PYR_PYL_RCAR_like"/>
    <property type="match status" value="1"/>
</dbReference>
<name>A0A0A0BFI4_9GAMM</name>
<evidence type="ECO:0000256" key="1">
    <source>
        <dbReference type="SAM" id="SignalP"/>
    </source>
</evidence>
<gene>
    <name evidence="2" type="ORF">LP43_1915</name>
</gene>
<comment type="caution">
    <text evidence="2">The sequence shown here is derived from an EMBL/GenBank/DDBJ whole genome shotgun (WGS) entry which is preliminary data.</text>
</comment>
<evidence type="ECO:0000313" key="2">
    <source>
        <dbReference type="EMBL" id="KGM06691.1"/>
    </source>
</evidence>
<dbReference type="SUPFAM" id="SSF55961">
    <property type="entry name" value="Bet v1-like"/>
    <property type="match status" value="1"/>
</dbReference>
<accession>A0A0A0BFI4</accession>